<keyword evidence="3" id="KW-1185">Reference proteome</keyword>
<evidence type="ECO:0000256" key="1">
    <source>
        <dbReference type="SAM" id="Coils"/>
    </source>
</evidence>
<evidence type="ECO:0000313" key="2">
    <source>
        <dbReference type="EMBL" id="OBY10596.1"/>
    </source>
</evidence>
<protein>
    <submittedName>
        <fullName evidence="2">Uncharacterized protein</fullName>
    </submittedName>
</protein>
<gene>
    <name evidence="2" type="ORF">CP373A1_08795</name>
</gene>
<organism evidence="2 3">
    <name type="scientific">Clostridium paraputrificum</name>
    <dbReference type="NCBI Taxonomy" id="29363"/>
    <lineage>
        <taxon>Bacteria</taxon>
        <taxon>Bacillati</taxon>
        <taxon>Bacillota</taxon>
        <taxon>Clostridia</taxon>
        <taxon>Eubacteriales</taxon>
        <taxon>Clostridiaceae</taxon>
        <taxon>Clostridium</taxon>
    </lineage>
</organism>
<name>A0A1B8RPA6_9CLOT</name>
<dbReference type="OrthoDB" id="1903559at2"/>
<feature type="coiled-coil region" evidence="1">
    <location>
        <begin position="3"/>
        <end position="30"/>
    </location>
</feature>
<dbReference type="Proteomes" id="UP000092714">
    <property type="component" value="Unassembled WGS sequence"/>
</dbReference>
<proteinExistence type="predicted"/>
<dbReference type="RefSeq" id="WP_065254495.1">
    <property type="nucleotide sequence ID" value="NZ_JAQLCW010000002.1"/>
</dbReference>
<comment type="caution">
    <text evidence="2">The sequence shown here is derived from an EMBL/GenBank/DDBJ whole genome shotgun (WGS) entry which is preliminary data.</text>
</comment>
<keyword evidence="1" id="KW-0175">Coiled coil</keyword>
<reference evidence="2 3" key="1">
    <citation type="submission" date="2016-06" db="EMBL/GenBank/DDBJ databases">
        <authorList>
            <person name="Kjaerup R.B."/>
            <person name="Dalgaard T.S."/>
            <person name="Juul-Madsen H.R."/>
        </authorList>
    </citation>
    <scope>NUCLEOTIDE SEQUENCE [LARGE SCALE GENOMIC DNA]</scope>
    <source>
        <strain evidence="2 3">373-A1</strain>
    </source>
</reference>
<accession>A0A1B8RPA6</accession>
<dbReference type="AlphaFoldDB" id="A0A1B8RPA6"/>
<dbReference type="eggNOG" id="ENOG503403X">
    <property type="taxonomic scope" value="Bacteria"/>
</dbReference>
<dbReference type="EMBL" id="MAPZ01000019">
    <property type="protein sequence ID" value="OBY10596.1"/>
    <property type="molecule type" value="Genomic_DNA"/>
</dbReference>
<sequence>MRNLKLEKSIKKLDKEMEALRISAKYLSNKNEIAEIREYLNNERQVLANELYAHDAVYYDECREYISNLIGRKLDKNDQKNLLTEIKNIYGRNLPNVSKESSGLNAWLKELDIECEWIENPETDWSTLSILALGLHK</sequence>
<evidence type="ECO:0000313" key="3">
    <source>
        <dbReference type="Proteomes" id="UP000092714"/>
    </source>
</evidence>